<dbReference type="PROSITE" id="PS50097">
    <property type="entry name" value="BTB"/>
    <property type="match status" value="1"/>
</dbReference>
<dbReference type="PANTHER" id="PTHR24413">
    <property type="entry name" value="SPECKLE-TYPE POZ PROTEIN"/>
    <property type="match status" value="1"/>
</dbReference>
<dbReference type="STRING" id="568069.A0A1J1IA33"/>
<reference evidence="4 5" key="1">
    <citation type="submission" date="2015-04" db="EMBL/GenBank/DDBJ databases">
        <authorList>
            <person name="Syromyatnikov M.Y."/>
            <person name="Popov V.N."/>
        </authorList>
    </citation>
    <scope>NUCLEOTIDE SEQUENCE [LARGE SCALE GENOMIC DNA]</scope>
</reference>
<name>A0A1J1IA33_9DIPT</name>
<evidence type="ECO:0000256" key="2">
    <source>
        <dbReference type="ARBA" id="ARBA00022737"/>
    </source>
</evidence>
<evidence type="ECO:0000313" key="4">
    <source>
        <dbReference type="EMBL" id="CRK97143.1"/>
    </source>
</evidence>
<feature type="domain" description="BTB" evidence="3">
    <location>
        <begin position="230"/>
        <end position="293"/>
    </location>
</feature>
<dbReference type="Proteomes" id="UP000183832">
    <property type="component" value="Unassembled WGS sequence"/>
</dbReference>
<accession>A0A1J1IA33</accession>
<proteinExistence type="predicted"/>
<gene>
    <name evidence="4" type="primary">similar to Protein roadkill</name>
    <name evidence="4" type="ORF">CLUMA_CG010540</name>
</gene>
<dbReference type="InterPro" id="IPR001611">
    <property type="entry name" value="Leu-rich_rpt"/>
</dbReference>
<keyword evidence="1" id="KW-0433">Leucine-rich repeat</keyword>
<keyword evidence="2" id="KW-0677">Repeat</keyword>
<evidence type="ECO:0000313" key="5">
    <source>
        <dbReference type="Proteomes" id="UP000183832"/>
    </source>
</evidence>
<evidence type="ECO:0000259" key="3">
    <source>
        <dbReference type="PROSITE" id="PS50097"/>
    </source>
</evidence>
<dbReference type="SMART" id="SM00369">
    <property type="entry name" value="LRR_TYP"/>
    <property type="match status" value="2"/>
</dbReference>
<dbReference type="OrthoDB" id="7492888at2759"/>
<dbReference type="InterPro" id="IPR000210">
    <property type="entry name" value="BTB/POZ_dom"/>
</dbReference>
<dbReference type="Pfam" id="PF00651">
    <property type="entry name" value="BTB"/>
    <property type="match status" value="1"/>
</dbReference>
<dbReference type="SMART" id="SM00225">
    <property type="entry name" value="BTB"/>
    <property type="match status" value="1"/>
</dbReference>
<dbReference type="Gene3D" id="3.80.10.10">
    <property type="entry name" value="Ribonuclease Inhibitor"/>
    <property type="match status" value="1"/>
</dbReference>
<sequence>MQQILPEILKKMEIECSYRMDYFTPFHTKTYICDVSSANIINPQQKIESFEGKHLPGKSKLEVGAIIFKDTIVKYFPVGLQKFFPNLKHLKIERCGLKEIYSSDMASLNKLTALIIERNHLKWLPEDLFVTMPKLSHISFNNNKLECLSPNMLTPIKEIISVAAFNDNFNFDKSFGEDDDSGIESIEELMEHIENNSEPYKEYVERLFRKKYSNSVFQGFAELWNSEKFSDFIIKVDSREFKVHKLVLACQSSVFSAMFENEMQENQLNEMKIEDFNVPAVYDFLRYLYKGEITNILNGMDLFALSMKYDVSTLKELSQKMILENINKSNAVEILHLGHLYCSEVLKRRAFQIIQTIFPNKTLTENLMNYPEIFQKFLQTKKECDEKLQEAERIFNGEITTHIIAFHLN</sequence>
<evidence type="ECO:0000256" key="1">
    <source>
        <dbReference type="ARBA" id="ARBA00022614"/>
    </source>
</evidence>
<organism evidence="4 5">
    <name type="scientific">Clunio marinus</name>
    <dbReference type="NCBI Taxonomy" id="568069"/>
    <lineage>
        <taxon>Eukaryota</taxon>
        <taxon>Metazoa</taxon>
        <taxon>Ecdysozoa</taxon>
        <taxon>Arthropoda</taxon>
        <taxon>Hexapoda</taxon>
        <taxon>Insecta</taxon>
        <taxon>Pterygota</taxon>
        <taxon>Neoptera</taxon>
        <taxon>Endopterygota</taxon>
        <taxon>Diptera</taxon>
        <taxon>Nematocera</taxon>
        <taxon>Chironomoidea</taxon>
        <taxon>Chironomidae</taxon>
        <taxon>Clunio</taxon>
    </lineage>
</organism>
<dbReference type="Pfam" id="PF13855">
    <property type="entry name" value="LRR_8"/>
    <property type="match status" value="1"/>
</dbReference>
<dbReference type="EMBL" id="CVRI01000047">
    <property type="protein sequence ID" value="CRK97143.1"/>
    <property type="molecule type" value="Genomic_DNA"/>
</dbReference>
<dbReference type="SUPFAM" id="SSF52058">
    <property type="entry name" value="L domain-like"/>
    <property type="match status" value="1"/>
</dbReference>
<dbReference type="Gene3D" id="3.30.710.10">
    <property type="entry name" value="Potassium Channel Kv1.1, Chain A"/>
    <property type="match status" value="1"/>
</dbReference>
<dbReference type="InterPro" id="IPR011333">
    <property type="entry name" value="SKP1/BTB/POZ_sf"/>
</dbReference>
<dbReference type="InterPro" id="IPR032675">
    <property type="entry name" value="LRR_dom_sf"/>
</dbReference>
<protein>
    <submittedName>
        <fullName evidence="4">CLUMA_CG010540, isoform A</fullName>
    </submittedName>
</protein>
<dbReference type="InterPro" id="IPR003591">
    <property type="entry name" value="Leu-rich_rpt_typical-subtyp"/>
</dbReference>
<keyword evidence="5" id="KW-1185">Reference proteome</keyword>
<dbReference type="AlphaFoldDB" id="A0A1J1IA33"/>
<dbReference type="SUPFAM" id="SSF54695">
    <property type="entry name" value="POZ domain"/>
    <property type="match status" value="1"/>
</dbReference>